<dbReference type="PANTHER" id="PTHR34666:SF7">
    <property type="match status" value="1"/>
</dbReference>
<reference evidence="2 3" key="1">
    <citation type="submission" date="2021-09" db="EMBL/GenBank/DDBJ databases">
        <title>Genomic insights and catalytic innovation underlie evolution of tropane alkaloids biosynthesis.</title>
        <authorList>
            <person name="Wang Y.-J."/>
            <person name="Tian T."/>
            <person name="Huang J.-P."/>
            <person name="Huang S.-X."/>
        </authorList>
    </citation>
    <scope>NUCLEOTIDE SEQUENCE [LARGE SCALE GENOMIC DNA]</scope>
    <source>
        <strain evidence="2">KIB-2018</strain>
        <tissue evidence="2">Leaf</tissue>
    </source>
</reference>
<gene>
    <name evidence="2" type="ORF">K2173_015109</name>
</gene>
<protein>
    <submittedName>
        <fullName evidence="2">Uncharacterized protein</fullName>
    </submittedName>
</protein>
<dbReference type="EMBL" id="JAIWQS010000007">
    <property type="protein sequence ID" value="KAJ8760442.1"/>
    <property type="molecule type" value="Genomic_DNA"/>
</dbReference>
<name>A0AAV8T189_9ROSI</name>
<accession>A0AAV8T189</accession>
<evidence type="ECO:0000313" key="2">
    <source>
        <dbReference type="EMBL" id="KAJ8760442.1"/>
    </source>
</evidence>
<sequence>MASTDHQDFSFPTITDTLSSSIDSPPLWRLSPVASPCHEKSPYKEAEELKECVQTRLEIKCTQRKSFSCGWDKLLKAGNRKEDEDDDEAEKMDMLWENFNEEMLRRSKSARGQSEQIPDVGCVHQTLRLSKKNGTLFSPRKTGLVVFVRVMKRLLLLHNSHKPVKNHSSHKQSKRNLS</sequence>
<dbReference type="Proteomes" id="UP001159364">
    <property type="component" value="Linkage Group LG07"/>
</dbReference>
<dbReference type="PANTHER" id="PTHR34666">
    <property type="entry name" value="EXPRESSED PROTEIN"/>
    <property type="match status" value="1"/>
</dbReference>
<feature type="region of interest" description="Disordered" evidence="1">
    <location>
        <begin position="159"/>
        <end position="178"/>
    </location>
</feature>
<proteinExistence type="predicted"/>
<dbReference type="AlphaFoldDB" id="A0AAV8T189"/>
<comment type="caution">
    <text evidence="2">The sequence shown here is derived from an EMBL/GenBank/DDBJ whole genome shotgun (WGS) entry which is preliminary data.</text>
</comment>
<organism evidence="2 3">
    <name type="scientific">Erythroxylum novogranatense</name>
    <dbReference type="NCBI Taxonomy" id="1862640"/>
    <lineage>
        <taxon>Eukaryota</taxon>
        <taxon>Viridiplantae</taxon>
        <taxon>Streptophyta</taxon>
        <taxon>Embryophyta</taxon>
        <taxon>Tracheophyta</taxon>
        <taxon>Spermatophyta</taxon>
        <taxon>Magnoliopsida</taxon>
        <taxon>eudicotyledons</taxon>
        <taxon>Gunneridae</taxon>
        <taxon>Pentapetalae</taxon>
        <taxon>rosids</taxon>
        <taxon>fabids</taxon>
        <taxon>Malpighiales</taxon>
        <taxon>Erythroxylaceae</taxon>
        <taxon>Erythroxylum</taxon>
    </lineage>
</organism>
<evidence type="ECO:0000256" key="1">
    <source>
        <dbReference type="SAM" id="MobiDB-lite"/>
    </source>
</evidence>
<evidence type="ECO:0000313" key="3">
    <source>
        <dbReference type="Proteomes" id="UP001159364"/>
    </source>
</evidence>
<keyword evidence="3" id="KW-1185">Reference proteome</keyword>